<reference evidence="5" key="1">
    <citation type="submission" date="2020-11" db="EMBL/GenBank/DDBJ databases">
        <authorList>
            <person name="Tran Van P."/>
        </authorList>
    </citation>
    <scope>NUCLEOTIDE SEQUENCE</scope>
</reference>
<dbReference type="PRINTS" id="PR00320">
    <property type="entry name" value="GPROTEINBRPT"/>
</dbReference>
<feature type="region of interest" description="Disordered" evidence="4">
    <location>
        <begin position="107"/>
        <end position="139"/>
    </location>
</feature>
<feature type="compositionally biased region" description="Basic and acidic residues" evidence="4">
    <location>
        <begin position="455"/>
        <end position="468"/>
    </location>
</feature>
<dbReference type="AlphaFoldDB" id="A0A7R8W9A8"/>
<dbReference type="OrthoDB" id="2161379at2759"/>
<gene>
    <name evidence="5" type="ORF">CTOB1V02_LOCUS4087</name>
</gene>
<protein>
    <recommendedName>
        <fullName evidence="3">Glutamate-rich WD repeat-containing protein 1</fullName>
    </recommendedName>
</protein>
<dbReference type="InterPro" id="IPR001680">
    <property type="entry name" value="WD40_rpt"/>
</dbReference>
<proteinExistence type="predicted"/>
<dbReference type="InterPro" id="IPR020472">
    <property type="entry name" value="WD40_PAC1"/>
</dbReference>
<dbReference type="SMART" id="SM00320">
    <property type="entry name" value="WD40"/>
    <property type="match status" value="5"/>
</dbReference>
<evidence type="ECO:0000256" key="4">
    <source>
        <dbReference type="SAM" id="MobiDB-lite"/>
    </source>
</evidence>
<evidence type="ECO:0000256" key="2">
    <source>
        <dbReference type="ARBA" id="ARBA00022737"/>
    </source>
</evidence>
<dbReference type="InterPro" id="IPR036322">
    <property type="entry name" value="WD40_repeat_dom_sf"/>
</dbReference>
<organism evidence="5">
    <name type="scientific">Cyprideis torosa</name>
    <dbReference type="NCBI Taxonomy" id="163714"/>
    <lineage>
        <taxon>Eukaryota</taxon>
        <taxon>Metazoa</taxon>
        <taxon>Ecdysozoa</taxon>
        <taxon>Arthropoda</taxon>
        <taxon>Crustacea</taxon>
        <taxon>Oligostraca</taxon>
        <taxon>Ostracoda</taxon>
        <taxon>Podocopa</taxon>
        <taxon>Podocopida</taxon>
        <taxon>Cytherocopina</taxon>
        <taxon>Cytheroidea</taxon>
        <taxon>Cytherideidae</taxon>
        <taxon>Cyprideis</taxon>
    </lineage>
</organism>
<dbReference type="SUPFAM" id="SSF50978">
    <property type="entry name" value="WD40 repeat-like"/>
    <property type="match status" value="1"/>
</dbReference>
<dbReference type="InterPro" id="IPR051972">
    <property type="entry name" value="Glutamate-rich_WD_repeat"/>
</dbReference>
<dbReference type="EMBL" id="OB660764">
    <property type="protein sequence ID" value="CAD7226163.1"/>
    <property type="molecule type" value="Genomic_DNA"/>
</dbReference>
<dbReference type="Pfam" id="PF00400">
    <property type="entry name" value="WD40"/>
    <property type="match status" value="3"/>
</dbReference>
<dbReference type="PANTHER" id="PTHR45903:SF1">
    <property type="entry name" value="GLUTAMATE-RICH WD REPEAT-CONTAINING PROTEIN 1"/>
    <property type="match status" value="1"/>
</dbReference>
<feature type="region of interest" description="Disordered" evidence="4">
    <location>
        <begin position="25"/>
        <end position="51"/>
    </location>
</feature>
<name>A0A7R8W9A8_9CRUS</name>
<feature type="compositionally biased region" description="Acidic residues" evidence="4">
    <location>
        <begin position="29"/>
        <end position="47"/>
    </location>
</feature>
<sequence>MWMGPAKDRLRNTLAPVDEGVVVDGDERMAEEEHDTSEDEDMEEANGDETIQTSVYIPGKSRQLEDDEELVMDDTAYVLYHQANTGTCFSPRSLQKYLMSNLSRMKTKARKAESEEDDSESYSSEEEDEDDKPELTSASIKHNGCVNRIRAITTAGKTLVASWSEEAKVYVWEISRQLEILEDSTALAKYVREEEGKKTKPLFVFKGHRDEGFGMDWSRTVPGELRRRRSFKRWVEEAHPSFRRESVDGGLQGEGGTLPSGGEVLFLIHFLFCECSRYSCETTFLPGNLLTGDCKGKIHLWRPSEGGSWSVESRPYAAHGDSVEDIQWSPSEATVFASCSVDKTIRIWDIRAPPAKACMITAPNCHEKDVNVISWNPKEPFIVSGGDGGAIKLWDLREFQKLTSASSAACSPVATFAHHQGPITTVEWHPTEPTIFAAGGADDQISLWDLSVEKEDPLTPDTAPKEEGASEPDVPPQLLFIHQGQQDIKELHWHPQIPGAILSTAHNSIDI</sequence>
<keyword evidence="1" id="KW-0853">WD repeat</keyword>
<dbReference type="PROSITE" id="PS50082">
    <property type="entry name" value="WD_REPEATS_2"/>
    <property type="match status" value="3"/>
</dbReference>
<dbReference type="Gene3D" id="2.130.10.10">
    <property type="entry name" value="YVTN repeat-like/Quinoprotein amine dehydrogenase"/>
    <property type="match status" value="2"/>
</dbReference>
<keyword evidence="2" id="KW-0677">Repeat</keyword>
<evidence type="ECO:0000313" key="5">
    <source>
        <dbReference type="EMBL" id="CAD7226163.1"/>
    </source>
</evidence>
<dbReference type="InterPro" id="IPR015943">
    <property type="entry name" value="WD40/YVTN_repeat-like_dom_sf"/>
</dbReference>
<feature type="region of interest" description="Disordered" evidence="4">
    <location>
        <begin position="455"/>
        <end position="475"/>
    </location>
</feature>
<dbReference type="PROSITE" id="PS50294">
    <property type="entry name" value="WD_REPEATS_REGION"/>
    <property type="match status" value="3"/>
</dbReference>
<evidence type="ECO:0000256" key="3">
    <source>
        <dbReference type="ARBA" id="ARBA00040876"/>
    </source>
</evidence>
<dbReference type="PANTHER" id="PTHR45903">
    <property type="entry name" value="GLUTAMATE-RICH WD REPEAT-CONTAINING PROTEIN 1"/>
    <property type="match status" value="1"/>
</dbReference>
<feature type="compositionally biased region" description="Acidic residues" evidence="4">
    <location>
        <begin position="114"/>
        <end position="132"/>
    </location>
</feature>
<evidence type="ECO:0000256" key="1">
    <source>
        <dbReference type="ARBA" id="ARBA00022574"/>
    </source>
</evidence>
<dbReference type="GO" id="GO:0005730">
    <property type="term" value="C:nucleolus"/>
    <property type="evidence" value="ECO:0007669"/>
    <property type="project" value="TreeGrafter"/>
</dbReference>
<accession>A0A7R8W9A8</accession>
<dbReference type="GO" id="GO:0042254">
    <property type="term" value="P:ribosome biogenesis"/>
    <property type="evidence" value="ECO:0007669"/>
    <property type="project" value="TreeGrafter"/>
</dbReference>